<dbReference type="GO" id="GO:0005743">
    <property type="term" value="C:mitochondrial inner membrane"/>
    <property type="evidence" value="ECO:0007669"/>
    <property type="project" value="UniProtKB-SubCell"/>
</dbReference>
<dbReference type="EMBL" id="LR824004">
    <property type="protein sequence ID" value="CAD0194111.1"/>
    <property type="molecule type" value="Genomic_DNA"/>
</dbReference>
<dbReference type="OrthoDB" id="67388at2759"/>
<evidence type="ECO:0000256" key="2">
    <source>
        <dbReference type="ARBA" id="ARBA00022448"/>
    </source>
</evidence>
<evidence type="ECO:0000256" key="10">
    <source>
        <dbReference type="SAM" id="Phobius"/>
    </source>
</evidence>
<dbReference type="GO" id="GO:0045259">
    <property type="term" value="C:proton-transporting ATP synthase complex"/>
    <property type="evidence" value="ECO:0007669"/>
    <property type="project" value="UniProtKB-KW"/>
</dbReference>
<keyword evidence="4 9" id="KW-0375">Hydrogen ion transport</keyword>
<keyword evidence="8 9" id="KW-0472">Membrane</keyword>
<dbReference type="Proteomes" id="UP001154114">
    <property type="component" value="Chromosome 1"/>
</dbReference>
<evidence type="ECO:0000256" key="9">
    <source>
        <dbReference type="RuleBase" id="RU368017"/>
    </source>
</evidence>
<evidence type="ECO:0000256" key="5">
    <source>
        <dbReference type="ARBA" id="ARBA00022792"/>
    </source>
</evidence>
<comment type="subcellular location">
    <subcellularLocation>
        <location evidence="9">Mitochondrion</location>
    </subcellularLocation>
    <subcellularLocation>
        <location evidence="9">Mitochondrion inner membrane</location>
    </subcellularLocation>
</comment>
<evidence type="ECO:0000256" key="4">
    <source>
        <dbReference type="ARBA" id="ARBA00022781"/>
    </source>
</evidence>
<keyword evidence="10" id="KW-1133">Transmembrane helix</keyword>
<proteinExistence type="inferred from homology"/>
<dbReference type="InterPro" id="IPR013837">
    <property type="entry name" value="ATP_synth_F0_suB"/>
</dbReference>
<dbReference type="InterPro" id="IPR008688">
    <property type="entry name" value="ATP_synth_Bsub_B/MI25"/>
</dbReference>
<keyword evidence="5 9" id="KW-0999">Mitochondrion inner membrane</keyword>
<comment type="similarity">
    <text evidence="1 9">Belongs to the eukaryotic ATPase B chain family.</text>
</comment>
<accession>A0A9N8KRN0</accession>
<comment type="subunit">
    <text evidence="9">F-type ATPases have 2 components, CF(1) - the catalytic core - and CF(0) - the membrane proton channel. CF(1) and CF(0) have multiple subunits.</text>
</comment>
<dbReference type="Pfam" id="PF05405">
    <property type="entry name" value="Mt_ATP-synt_B"/>
    <property type="match status" value="1"/>
</dbReference>
<keyword evidence="2 9" id="KW-0813">Transport</keyword>
<feature type="transmembrane region" description="Helical" evidence="10">
    <location>
        <begin position="117"/>
        <end position="141"/>
    </location>
</feature>
<dbReference type="PANTHER" id="PTHR12733:SF3">
    <property type="entry name" value="ATP SYNTHASE F(0) COMPLEX SUBUNIT B1, MITOCHONDRIAL"/>
    <property type="match status" value="1"/>
</dbReference>
<keyword evidence="3 9" id="KW-0138">CF(0)</keyword>
<keyword evidence="6 9" id="KW-0406">Ion transport</keyword>
<protein>
    <recommendedName>
        <fullName evidence="9">ATP synthase subunit b</fullName>
    </recommendedName>
</protein>
<sequence length="306" mass="34477">MFVSMCLASTRNMLIPRLIQLRVLQPRFLVPIAYSTHSKDCPANKRKVCPGAGGLKKKGAKGGKGGKGGVKGGGVCEGIRRGAVHDSADGGDRKSTSGLLRAIKPGKVRMGLIPEEWFLFFKPMTGVTGPYIFMIVLGNYLVSKEKFIMEHEYYLGLSIGVVLYLVITRFGDLVGKTLDKGVDAIAYEFHRLRQEDLDLQKKIVEAAKLAKWRAEGQKELMDAKKENIAMQLEAVYRERLNMVYQTVRGRMEYHVRKHKIYNRIHQRWMVQWILAEVKKAITPELKKKAIASAIEELNSIAAKMKK</sequence>
<keyword evidence="10" id="KW-0812">Transmembrane</keyword>
<organism evidence="11 12">
    <name type="scientific">Chrysodeixis includens</name>
    <name type="common">Soybean looper</name>
    <name type="synonym">Pseudoplusia includens</name>
    <dbReference type="NCBI Taxonomy" id="689277"/>
    <lineage>
        <taxon>Eukaryota</taxon>
        <taxon>Metazoa</taxon>
        <taxon>Ecdysozoa</taxon>
        <taxon>Arthropoda</taxon>
        <taxon>Hexapoda</taxon>
        <taxon>Insecta</taxon>
        <taxon>Pterygota</taxon>
        <taxon>Neoptera</taxon>
        <taxon>Endopterygota</taxon>
        <taxon>Lepidoptera</taxon>
        <taxon>Glossata</taxon>
        <taxon>Ditrysia</taxon>
        <taxon>Noctuoidea</taxon>
        <taxon>Noctuidae</taxon>
        <taxon>Plusiinae</taxon>
        <taxon>Chrysodeixis</taxon>
    </lineage>
</organism>
<evidence type="ECO:0000313" key="12">
    <source>
        <dbReference type="Proteomes" id="UP001154114"/>
    </source>
</evidence>
<dbReference type="AlphaFoldDB" id="A0A9N8KRN0"/>
<dbReference type="SUPFAM" id="SSF161060">
    <property type="entry name" value="ATP synthase B chain-like"/>
    <property type="match status" value="1"/>
</dbReference>
<evidence type="ECO:0000256" key="1">
    <source>
        <dbReference type="ARBA" id="ARBA00007479"/>
    </source>
</evidence>
<gene>
    <name evidence="11" type="ORF">CINC_LOCUS407</name>
</gene>
<evidence type="ECO:0000256" key="8">
    <source>
        <dbReference type="ARBA" id="ARBA00023136"/>
    </source>
</evidence>
<feature type="transmembrane region" description="Helical" evidence="10">
    <location>
        <begin position="153"/>
        <end position="171"/>
    </location>
</feature>
<dbReference type="GO" id="GO:0046933">
    <property type="term" value="F:proton-transporting ATP synthase activity, rotational mechanism"/>
    <property type="evidence" value="ECO:0007669"/>
    <property type="project" value="TreeGrafter"/>
</dbReference>
<keyword evidence="12" id="KW-1185">Reference proteome</keyword>
<dbReference type="Gene3D" id="1.20.5.2210">
    <property type="match status" value="1"/>
</dbReference>
<evidence type="ECO:0000256" key="6">
    <source>
        <dbReference type="ARBA" id="ARBA00023065"/>
    </source>
</evidence>
<evidence type="ECO:0000313" key="11">
    <source>
        <dbReference type="EMBL" id="CAD0194111.1"/>
    </source>
</evidence>
<reference evidence="11" key="1">
    <citation type="submission" date="2021-12" db="EMBL/GenBank/DDBJ databases">
        <authorList>
            <person name="King R."/>
        </authorList>
    </citation>
    <scope>NUCLEOTIDE SEQUENCE</scope>
</reference>
<name>A0A9N8KRN0_CHRIL</name>
<evidence type="ECO:0000256" key="7">
    <source>
        <dbReference type="ARBA" id="ARBA00023128"/>
    </source>
</evidence>
<dbReference type="PANTHER" id="PTHR12733">
    <property type="entry name" value="MITOCHONDRIAL ATP SYNTHASE B CHAIN"/>
    <property type="match status" value="1"/>
</dbReference>
<comment type="function">
    <text evidence="9">Subunit b, of the mitochondrial membrane ATP synthase complex (F(1)F(0) ATP synthase or Complex V) that produces ATP from ADP in the presence of a proton gradient across the membrane which is generated by electron transport complexes of the respiratory chain. ATP synthase complex consist of a soluble F(1) head domain - the catalytic core - and a membrane F(1) domain - the membrane proton channel. These two domains are linked by a central stalk rotating inside the F(1) region and a stationary peripheral stalk. During catalysis, ATP synthesis in the catalytic domain of F(1) is coupled via a rotary mechanism of the central stalk subunits to proton translocation. In vivo, can only synthesize ATP although its ATP hydrolase activity can be activated artificially in vitro. Part of the complex F(0) domain. Part of the complex F(0) domain and the peripheric stalk, which acts as a stator to hold the catalytic alpha(3)beta(3) subcomplex and subunit a/ATP6 static relative to the rotary elements.</text>
</comment>
<evidence type="ECO:0000256" key="3">
    <source>
        <dbReference type="ARBA" id="ARBA00022547"/>
    </source>
</evidence>
<keyword evidence="7 9" id="KW-0496">Mitochondrion</keyword>